<reference evidence="3" key="1">
    <citation type="journal article" date="2019" name="Microbiol. Resour. Announc.">
        <title>Complete Genome Sequence of Halomonas olivaria, a Moderately Halophilic Bacterium Isolated from Olive Processing Effluents, Obtained by Nanopore Sequencing.</title>
        <authorList>
            <person name="Nagata S."/>
            <person name="Ii K.M."/>
            <person name="Tsukimi T."/>
            <person name="Miura M.C."/>
            <person name="Galipon J."/>
            <person name="Arakawa K."/>
        </authorList>
    </citation>
    <scope>NUCLEOTIDE SEQUENCE [LARGE SCALE GENOMIC DNA]</scope>
    <source>
        <strain evidence="3">TYRC17</strain>
    </source>
</reference>
<dbReference type="Gene3D" id="3.20.20.80">
    <property type="entry name" value="Glycosidases"/>
    <property type="match status" value="1"/>
</dbReference>
<sequence length="109" mass="12240">MEQKHLPEDDLEFIQDVAPLMQKPNYLRVNGKPLLIVYRVDILPDANKTAEVWRNYCRENGIGEIHLVSAQSFNNGDPSPFGFDASVEFPPPNPRQAHRPPAHAAQPGV</sequence>
<dbReference type="PANTHER" id="PTHR41244">
    <property type="entry name" value="RHAMNAN SYNTHESIS F"/>
    <property type="match status" value="1"/>
</dbReference>
<protein>
    <submittedName>
        <fullName evidence="2">Uncharacterized protein</fullName>
    </submittedName>
</protein>
<accession>A0ABM9SCT3</accession>
<dbReference type="EMBL" id="AP019416">
    <property type="protein sequence ID" value="BBI49672.1"/>
    <property type="molecule type" value="Genomic_DNA"/>
</dbReference>
<name>A0ABM9SCT3_9GAMM</name>
<dbReference type="Pfam" id="PF14307">
    <property type="entry name" value="Glyco_tran_WbsX"/>
    <property type="match status" value="1"/>
</dbReference>
<evidence type="ECO:0000256" key="1">
    <source>
        <dbReference type="SAM" id="MobiDB-lite"/>
    </source>
</evidence>
<keyword evidence="3" id="KW-1185">Reference proteome</keyword>
<feature type="region of interest" description="Disordered" evidence="1">
    <location>
        <begin position="79"/>
        <end position="109"/>
    </location>
</feature>
<evidence type="ECO:0000313" key="2">
    <source>
        <dbReference type="EMBL" id="BBI49672.1"/>
    </source>
</evidence>
<gene>
    <name evidence="2" type="ORF">HORIV_20930</name>
</gene>
<dbReference type="InterPro" id="IPR032719">
    <property type="entry name" value="WbsX"/>
</dbReference>
<organism evidence="2 3">
    <name type="scientific">Vreelandella olivaria</name>
    <dbReference type="NCBI Taxonomy" id="390919"/>
    <lineage>
        <taxon>Bacteria</taxon>
        <taxon>Pseudomonadati</taxon>
        <taxon>Pseudomonadota</taxon>
        <taxon>Gammaproteobacteria</taxon>
        <taxon>Oceanospirillales</taxon>
        <taxon>Halomonadaceae</taxon>
        <taxon>Vreelandella</taxon>
    </lineage>
</organism>
<dbReference type="PANTHER" id="PTHR41244:SF1">
    <property type="entry name" value="GLYCOSYLTRANSFERASE"/>
    <property type="match status" value="1"/>
</dbReference>
<evidence type="ECO:0000313" key="3">
    <source>
        <dbReference type="Proteomes" id="UP000289555"/>
    </source>
</evidence>
<dbReference type="Proteomes" id="UP000289555">
    <property type="component" value="Chromosome"/>
</dbReference>
<proteinExistence type="predicted"/>